<sequence>MNTMDYPSLSQNNEFMFSVLMANRLKLVRADFVIFQRA</sequence>
<gene>
    <name evidence="1" type="ORF">ABI_23770</name>
</gene>
<proteinExistence type="predicted"/>
<evidence type="ECO:0000313" key="1">
    <source>
        <dbReference type="EMBL" id="EGF90965.1"/>
    </source>
</evidence>
<dbReference type="AlphaFoldDB" id="F4QNQ7"/>
<reference evidence="2" key="1">
    <citation type="submission" date="2011-03" db="EMBL/GenBank/DDBJ databases">
        <title>Draft genome sequence of Brevundimonas diminuta.</title>
        <authorList>
            <person name="Brown P.J.B."/>
            <person name="Buechlein A."/>
            <person name="Hemmerich C."/>
            <person name="Brun Y.V."/>
        </authorList>
    </citation>
    <scope>NUCLEOTIDE SEQUENCE [LARGE SCALE GENOMIC DNA]</scope>
    <source>
        <strain evidence="2">C19</strain>
    </source>
</reference>
<dbReference type="Proteomes" id="UP000006512">
    <property type="component" value="Unassembled WGS sequence"/>
</dbReference>
<dbReference type="HOGENOM" id="CLU_3323868_0_0_5"/>
<accession>F4QNQ7</accession>
<evidence type="ECO:0000313" key="2">
    <source>
        <dbReference type="Proteomes" id="UP000006512"/>
    </source>
</evidence>
<dbReference type="EMBL" id="GL883078">
    <property type="protein sequence ID" value="EGF90965.1"/>
    <property type="molecule type" value="Genomic_DNA"/>
</dbReference>
<protein>
    <submittedName>
        <fullName evidence="1">Uncharacterized protein</fullName>
    </submittedName>
</protein>
<name>F4QNQ7_9CAUL</name>
<keyword evidence="2" id="KW-1185">Reference proteome</keyword>
<organism evidence="1 2">
    <name type="scientific">Asticcacaulis biprosthecium C19</name>
    <dbReference type="NCBI Taxonomy" id="715226"/>
    <lineage>
        <taxon>Bacteria</taxon>
        <taxon>Pseudomonadati</taxon>
        <taxon>Pseudomonadota</taxon>
        <taxon>Alphaproteobacteria</taxon>
        <taxon>Caulobacterales</taxon>
        <taxon>Caulobacteraceae</taxon>
        <taxon>Asticcacaulis</taxon>
    </lineage>
</organism>